<dbReference type="AlphaFoldDB" id="X0XIG4"/>
<name>X0XIG4_9ZZZZ</name>
<proteinExistence type="predicted"/>
<protein>
    <submittedName>
        <fullName evidence="1">Uncharacterized protein</fullName>
    </submittedName>
</protein>
<organism evidence="1">
    <name type="scientific">marine sediment metagenome</name>
    <dbReference type="NCBI Taxonomy" id="412755"/>
    <lineage>
        <taxon>unclassified sequences</taxon>
        <taxon>metagenomes</taxon>
        <taxon>ecological metagenomes</taxon>
    </lineage>
</organism>
<gene>
    <name evidence="1" type="ORF">S01H1_70647</name>
</gene>
<comment type="caution">
    <text evidence="1">The sequence shown here is derived from an EMBL/GenBank/DDBJ whole genome shotgun (WGS) entry which is preliminary data.</text>
</comment>
<feature type="non-terminal residue" evidence="1">
    <location>
        <position position="168"/>
    </location>
</feature>
<evidence type="ECO:0000313" key="1">
    <source>
        <dbReference type="EMBL" id="GAG35177.1"/>
    </source>
</evidence>
<accession>X0XIG4</accession>
<sequence>MPKTTKFKLTLELEFDMAGDRTGITDHELIHAIARKKSHGFITQKFSKRDIKMTTSAAKIKHDVRFGNRMAKYGDKIGCHHRPKDTSKPYITVSGYASDWDLQGSELCRSSITYVAAHPTRYTYDLQQKGERDIVRLAVNADKTVTATLTKKALTLLRKVNRNATFAQ</sequence>
<reference evidence="1" key="1">
    <citation type="journal article" date="2014" name="Front. Microbiol.">
        <title>High frequency of phylogenetically diverse reductive dehalogenase-homologous genes in deep subseafloor sedimentary metagenomes.</title>
        <authorList>
            <person name="Kawai M."/>
            <person name="Futagami T."/>
            <person name="Toyoda A."/>
            <person name="Takaki Y."/>
            <person name="Nishi S."/>
            <person name="Hori S."/>
            <person name="Arai W."/>
            <person name="Tsubouchi T."/>
            <person name="Morono Y."/>
            <person name="Uchiyama I."/>
            <person name="Ito T."/>
            <person name="Fujiyama A."/>
            <person name="Inagaki F."/>
            <person name="Takami H."/>
        </authorList>
    </citation>
    <scope>NUCLEOTIDE SEQUENCE</scope>
    <source>
        <strain evidence="1">Expedition CK06-06</strain>
    </source>
</reference>
<dbReference type="EMBL" id="BARS01046990">
    <property type="protein sequence ID" value="GAG35177.1"/>
    <property type="molecule type" value="Genomic_DNA"/>
</dbReference>